<dbReference type="Gene3D" id="3.40.50.300">
    <property type="entry name" value="P-loop containing nucleotide triphosphate hydrolases"/>
    <property type="match status" value="1"/>
</dbReference>
<sequence>MNQTLRIVGRTLSVLPRSSRRFLVTFGAVMSVLALLDVVALGAIAVVVPGLTNPGQAVTIPLLGWELRTFEEMMWLVGVFVVLIIVKSALNLLTIRIATQRFAQHEVTIGQTLFRSYMSASWVDRTSKSTQEIIRMVDSGVAAVVANVLMPSMTVVAEFATITVIGIGLVIMDWKTAVATFAYLGLIALLLSRVVSPLAVSNGAVNRDNSIAVVRLLGEVLAALKEITLKGNEQQVGDIVAARRSAAARTRAFAQYYNQMPRFVLDAGLVGGFVVVGGAGYLGGLPDDGPAAAMTSVALFAVAGFRLVPSLTRFQATQNRILTNAAFADYIIDDIEFARAAVERTEAPDAGTLDDGLHDIVLEDVSFTYPGREEPAVAGVSLRIPAGSSVAVVGSSGAGKSTLVDLLLGLLTPSSGRILLDDVDMTTVLRQWRASVGYVPQEVSLFDVSVGENVALTWDPTDVDEERVRAALERAQMLEVIEARPDGLQGRLGERGMTLSGGQRQRMGIARGLYAAPSVLVMDEATSALDTKTEAAVTESLRGLGAEVTTITIAHRLATIQHSDIVFYMSEGTVAAAGTFDEVVAAVPAFAEQAALAGLTGGGVLRGPDADDEPADRTAAEGEERR</sequence>
<feature type="transmembrane region" description="Helical" evidence="11">
    <location>
        <begin position="73"/>
        <end position="93"/>
    </location>
</feature>
<dbReference type="Pfam" id="PF00005">
    <property type="entry name" value="ABC_tran"/>
    <property type="match status" value="1"/>
</dbReference>
<keyword evidence="3" id="KW-1003">Cell membrane</keyword>
<dbReference type="InterPro" id="IPR036640">
    <property type="entry name" value="ABC1_TM_sf"/>
</dbReference>
<keyword evidence="7 11" id="KW-1133">Transmembrane helix</keyword>
<dbReference type="InterPro" id="IPR027417">
    <property type="entry name" value="P-loop_NTPase"/>
</dbReference>
<dbReference type="InterPro" id="IPR039421">
    <property type="entry name" value="Type_1_exporter"/>
</dbReference>
<evidence type="ECO:0000256" key="3">
    <source>
        <dbReference type="ARBA" id="ARBA00022475"/>
    </source>
</evidence>
<dbReference type="Gene3D" id="1.20.1560.10">
    <property type="entry name" value="ABC transporter type 1, transmembrane domain"/>
    <property type="match status" value="1"/>
</dbReference>
<dbReference type="Proteomes" id="UP000282185">
    <property type="component" value="Unassembled WGS sequence"/>
</dbReference>
<dbReference type="RefSeq" id="WP_115413297.1">
    <property type="nucleotide sequence ID" value="NZ_CP031356.1"/>
</dbReference>
<comment type="subcellular location">
    <subcellularLocation>
        <location evidence="1">Cell membrane</location>
        <topology evidence="1">Multi-pass membrane protein</topology>
    </subcellularLocation>
</comment>
<dbReference type="GO" id="GO:0034040">
    <property type="term" value="F:ATPase-coupled lipid transmembrane transporter activity"/>
    <property type="evidence" value="ECO:0007669"/>
    <property type="project" value="TreeGrafter"/>
</dbReference>
<dbReference type="GO" id="GO:0140359">
    <property type="term" value="F:ABC-type transporter activity"/>
    <property type="evidence" value="ECO:0007669"/>
    <property type="project" value="InterPro"/>
</dbReference>
<dbReference type="GO" id="GO:0016887">
    <property type="term" value="F:ATP hydrolysis activity"/>
    <property type="evidence" value="ECO:0007669"/>
    <property type="project" value="InterPro"/>
</dbReference>
<dbReference type="FunFam" id="3.40.50.300:FF:000299">
    <property type="entry name" value="ABC transporter ATP-binding protein/permease"/>
    <property type="match status" value="1"/>
</dbReference>
<evidence type="ECO:0000256" key="2">
    <source>
        <dbReference type="ARBA" id="ARBA00022448"/>
    </source>
</evidence>
<evidence type="ECO:0000313" key="15">
    <source>
        <dbReference type="EMBL" id="RRR21082.1"/>
    </source>
</evidence>
<proteinExistence type="inferred from homology"/>
<dbReference type="SUPFAM" id="SSF90123">
    <property type="entry name" value="ABC transporter transmembrane region"/>
    <property type="match status" value="1"/>
</dbReference>
<dbReference type="EMBL" id="QSWH01000010">
    <property type="protein sequence ID" value="RRR21082.1"/>
    <property type="molecule type" value="Genomic_DNA"/>
</dbReference>
<dbReference type="AlphaFoldDB" id="A0A345YNP5"/>
<dbReference type="InterPro" id="IPR017871">
    <property type="entry name" value="ABC_transporter-like_CS"/>
</dbReference>
<dbReference type="SMART" id="SM00382">
    <property type="entry name" value="AAA"/>
    <property type="match status" value="1"/>
</dbReference>
<feature type="transmembrane region" description="Helical" evidence="11">
    <location>
        <begin position="263"/>
        <end position="283"/>
    </location>
</feature>
<evidence type="ECO:0000256" key="10">
    <source>
        <dbReference type="SAM" id="MobiDB-lite"/>
    </source>
</evidence>
<gene>
    <name evidence="14" type="ORF">DWV08_07940</name>
    <name evidence="15" type="ORF">DXU92_15410</name>
</gene>
<evidence type="ECO:0000256" key="8">
    <source>
        <dbReference type="ARBA" id="ARBA00023136"/>
    </source>
</evidence>
<keyword evidence="6 15" id="KW-0067">ATP-binding</keyword>
<keyword evidence="2" id="KW-0813">Transport</keyword>
<keyword evidence="4 11" id="KW-0812">Transmembrane</keyword>
<dbReference type="PROSITE" id="PS50929">
    <property type="entry name" value="ABC_TM1F"/>
    <property type="match status" value="1"/>
</dbReference>
<reference evidence="15 17" key="2">
    <citation type="submission" date="2018-08" db="EMBL/GenBank/DDBJ databases">
        <title>Brachybacterium saurashtrense DSM 23186.</title>
        <authorList>
            <person name="Li Y."/>
        </authorList>
    </citation>
    <scope>NUCLEOTIDE SEQUENCE [LARGE SCALE GENOMIC DNA]</scope>
    <source>
        <strain evidence="15 17">DSM 23186</strain>
    </source>
</reference>
<feature type="transmembrane region" description="Helical" evidence="11">
    <location>
        <begin position="141"/>
        <end position="171"/>
    </location>
</feature>
<dbReference type="PANTHER" id="PTHR24221">
    <property type="entry name" value="ATP-BINDING CASSETTE SUB-FAMILY B"/>
    <property type="match status" value="1"/>
</dbReference>
<evidence type="ECO:0000256" key="7">
    <source>
        <dbReference type="ARBA" id="ARBA00022989"/>
    </source>
</evidence>
<dbReference type="PANTHER" id="PTHR24221:SF654">
    <property type="entry name" value="ATP-BINDING CASSETTE SUB-FAMILY B MEMBER 6"/>
    <property type="match status" value="1"/>
</dbReference>
<evidence type="ECO:0000256" key="11">
    <source>
        <dbReference type="SAM" id="Phobius"/>
    </source>
</evidence>
<dbReference type="KEGG" id="bsau:DWV08_07940"/>
<keyword evidence="5" id="KW-0547">Nucleotide-binding</keyword>
<dbReference type="InterPro" id="IPR011527">
    <property type="entry name" value="ABC1_TM_dom"/>
</dbReference>
<dbReference type="EMBL" id="CP031356">
    <property type="protein sequence ID" value="AXK45547.1"/>
    <property type="molecule type" value="Genomic_DNA"/>
</dbReference>
<feature type="transmembrane region" description="Helical" evidence="11">
    <location>
        <begin position="289"/>
        <end position="308"/>
    </location>
</feature>
<feature type="domain" description="ABC transporter" evidence="12">
    <location>
        <begin position="360"/>
        <end position="596"/>
    </location>
</feature>
<evidence type="ECO:0000259" key="13">
    <source>
        <dbReference type="PROSITE" id="PS50929"/>
    </source>
</evidence>
<feature type="compositionally biased region" description="Basic and acidic residues" evidence="10">
    <location>
        <begin position="615"/>
        <end position="626"/>
    </location>
</feature>
<evidence type="ECO:0000256" key="5">
    <source>
        <dbReference type="ARBA" id="ARBA00022741"/>
    </source>
</evidence>
<feature type="domain" description="ABC transmembrane type-1" evidence="13">
    <location>
        <begin position="28"/>
        <end position="280"/>
    </location>
</feature>
<evidence type="ECO:0000313" key="16">
    <source>
        <dbReference type="Proteomes" id="UP000254236"/>
    </source>
</evidence>
<evidence type="ECO:0000313" key="17">
    <source>
        <dbReference type="Proteomes" id="UP000282185"/>
    </source>
</evidence>
<evidence type="ECO:0000256" key="6">
    <source>
        <dbReference type="ARBA" id="ARBA00022840"/>
    </source>
</evidence>
<name>A0A345YNP5_9MICO</name>
<evidence type="ECO:0000259" key="12">
    <source>
        <dbReference type="PROSITE" id="PS50893"/>
    </source>
</evidence>
<accession>A0A345YNP5</accession>
<comment type="similarity">
    <text evidence="9">Belongs to the ABC transporter superfamily. Lipid exporter (TC 3.A.1.106) family.</text>
</comment>
<dbReference type="PROSITE" id="PS50893">
    <property type="entry name" value="ABC_TRANSPORTER_2"/>
    <property type="match status" value="1"/>
</dbReference>
<dbReference type="GO" id="GO:0005886">
    <property type="term" value="C:plasma membrane"/>
    <property type="evidence" value="ECO:0007669"/>
    <property type="project" value="UniProtKB-SubCell"/>
</dbReference>
<keyword evidence="16" id="KW-1185">Reference proteome</keyword>
<dbReference type="PROSITE" id="PS00211">
    <property type="entry name" value="ABC_TRANSPORTER_1"/>
    <property type="match status" value="1"/>
</dbReference>
<dbReference type="InterPro" id="IPR003439">
    <property type="entry name" value="ABC_transporter-like_ATP-bd"/>
</dbReference>
<dbReference type="GO" id="GO:0005524">
    <property type="term" value="F:ATP binding"/>
    <property type="evidence" value="ECO:0007669"/>
    <property type="project" value="UniProtKB-KW"/>
</dbReference>
<dbReference type="InterPro" id="IPR003593">
    <property type="entry name" value="AAA+_ATPase"/>
</dbReference>
<feature type="region of interest" description="Disordered" evidence="10">
    <location>
        <begin position="602"/>
        <end position="626"/>
    </location>
</feature>
<feature type="transmembrane region" description="Helical" evidence="11">
    <location>
        <begin position="21"/>
        <end position="48"/>
    </location>
</feature>
<keyword evidence="8 11" id="KW-0472">Membrane</keyword>
<evidence type="ECO:0000256" key="1">
    <source>
        <dbReference type="ARBA" id="ARBA00004651"/>
    </source>
</evidence>
<feature type="transmembrane region" description="Helical" evidence="11">
    <location>
        <begin position="177"/>
        <end position="200"/>
    </location>
</feature>
<dbReference type="SUPFAM" id="SSF52540">
    <property type="entry name" value="P-loop containing nucleoside triphosphate hydrolases"/>
    <property type="match status" value="1"/>
</dbReference>
<organism evidence="15 17">
    <name type="scientific">Brachybacterium saurashtrense</name>
    <dbReference type="NCBI Taxonomy" id="556288"/>
    <lineage>
        <taxon>Bacteria</taxon>
        <taxon>Bacillati</taxon>
        <taxon>Actinomycetota</taxon>
        <taxon>Actinomycetes</taxon>
        <taxon>Micrococcales</taxon>
        <taxon>Dermabacteraceae</taxon>
        <taxon>Brachybacterium</taxon>
    </lineage>
</organism>
<reference evidence="14 16" key="1">
    <citation type="submission" date="2018-07" db="EMBL/GenBank/DDBJ databases">
        <title>Brachybacterium saurashtrense DSM 23186 genome sequence.</title>
        <authorList>
            <person name="Guo L."/>
        </authorList>
    </citation>
    <scope>NUCLEOTIDE SEQUENCE [LARGE SCALE GENOMIC DNA]</scope>
    <source>
        <strain evidence="14 16">DSM 23186</strain>
    </source>
</reference>
<evidence type="ECO:0000313" key="14">
    <source>
        <dbReference type="EMBL" id="AXK45547.1"/>
    </source>
</evidence>
<dbReference type="Proteomes" id="UP000254236">
    <property type="component" value="Chromosome"/>
</dbReference>
<protein>
    <submittedName>
        <fullName evidence="15">ABC transporter ATP-binding protein</fullName>
    </submittedName>
</protein>
<dbReference type="OrthoDB" id="9806127at2"/>
<evidence type="ECO:0000256" key="4">
    <source>
        <dbReference type="ARBA" id="ARBA00022692"/>
    </source>
</evidence>
<evidence type="ECO:0000256" key="9">
    <source>
        <dbReference type="ARBA" id="ARBA00061644"/>
    </source>
</evidence>